<organism evidence="1">
    <name type="scientific">marine sediment metagenome</name>
    <dbReference type="NCBI Taxonomy" id="412755"/>
    <lineage>
        <taxon>unclassified sequences</taxon>
        <taxon>metagenomes</taxon>
        <taxon>ecological metagenomes</taxon>
    </lineage>
</organism>
<feature type="non-terminal residue" evidence="1">
    <location>
        <position position="1"/>
    </location>
</feature>
<reference evidence="1" key="1">
    <citation type="journal article" date="2014" name="Front. Microbiol.">
        <title>High frequency of phylogenetically diverse reductive dehalogenase-homologous genes in deep subseafloor sedimentary metagenomes.</title>
        <authorList>
            <person name="Kawai M."/>
            <person name="Futagami T."/>
            <person name="Toyoda A."/>
            <person name="Takaki Y."/>
            <person name="Nishi S."/>
            <person name="Hori S."/>
            <person name="Arai W."/>
            <person name="Tsubouchi T."/>
            <person name="Morono Y."/>
            <person name="Uchiyama I."/>
            <person name="Ito T."/>
            <person name="Fujiyama A."/>
            <person name="Inagaki F."/>
            <person name="Takami H."/>
        </authorList>
    </citation>
    <scope>NUCLEOTIDE SEQUENCE</scope>
    <source>
        <strain evidence="1">Expedition CK06-06</strain>
    </source>
</reference>
<gene>
    <name evidence="1" type="ORF">S03H2_53648</name>
</gene>
<dbReference type="EMBL" id="BARU01034154">
    <property type="protein sequence ID" value="GAH62050.1"/>
    <property type="molecule type" value="Genomic_DNA"/>
</dbReference>
<comment type="caution">
    <text evidence="1">The sequence shown here is derived from an EMBL/GenBank/DDBJ whole genome shotgun (WGS) entry which is preliminary data.</text>
</comment>
<accession>X1HYB6</accession>
<evidence type="ECO:0000313" key="1">
    <source>
        <dbReference type="EMBL" id="GAH62050.1"/>
    </source>
</evidence>
<dbReference type="AlphaFoldDB" id="X1HYB6"/>
<proteinExistence type="predicted"/>
<name>X1HYB6_9ZZZZ</name>
<protein>
    <submittedName>
        <fullName evidence="1">Uncharacterized protein</fullName>
    </submittedName>
</protein>
<sequence length="38" mass="4289">AGLLELFGMGLVRMIETRYQAVSTKLLVRKNGPNKRNN</sequence>